<evidence type="ECO:0000313" key="3">
    <source>
        <dbReference type="Proteomes" id="UP000010796"/>
    </source>
</evidence>
<dbReference type="PANTHER" id="PTHR43135">
    <property type="entry name" value="ALPHA-D-RIBOSE 1-METHYLPHOSPHONATE 5-TRIPHOSPHATE DIPHOSPHATASE"/>
    <property type="match status" value="1"/>
</dbReference>
<dbReference type="HOGENOM" id="CLU_046987_1_0_10"/>
<protein>
    <submittedName>
        <fullName evidence="2">Amidohydrolase, imidazolonepropionase</fullName>
    </submittedName>
</protein>
<dbReference type="SUPFAM" id="SSF51556">
    <property type="entry name" value="Metallo-dependent hydrolases"/>
    <property type="match status" value="1"/>
</dbReference>
<dbReference type="KEGG" id="evi:Echvi_3614"/>
<gene>
    <name evidence="2" type="ordered locus">Echvi_3614</name>
</gene>
<dbReference type="Gene3D" id="2.30.40.10">
    <property type="entry name" value="Urease, subunit C, domain 1"/>
    <property type="match status" value="1"/>
</dbReference>
<dbReference type="RefSeq" id="WP_015267375.1">
    <property type="nucleotide sequence ID" value="NC_019904.1"/>
</dbReference>
<dbReference type="Pfam" id="PF01979">
    <property type="entry name" value="Amidohydro_1"/>
    <property type="match status" value="1"/>
</dbReference>
<keyword evidence="2" id="KW-0378">Hydrolase</keyword>
<dbReference type="InterPro" id="IPR011059">
    <property type="entry name" value="Metal-dep_hydrolase_composite"/>
</dbReference>
<dbReference type="InterPro" id="IPR006680">
    <property type="entry name" value="Amidohydro-rel"/>
</dbReference>
<dbReference type="Proteomes" id="UP000010796">
    <property type="component" value="Chromosome"/>
</dbReference>
<dbReference type="eggNOG" id="COG1228">
    <property type="taxonomic scope" value="Bacteria"/>
</dbReference>
<dbReference type="STRING" id="926556.Echvi_3614"/>
<keyword evidence="3" id="KW-1185">Reference proteome</keyword>
<dbReference type="GO" id="GO:0016810">
    <property type="term" value="F:hydrolase activity, acting on carbon-nitrogen (but not peptide) bonds"/>
    <property type="evidence" value="ECO:0007669"/>
    <property type="project" value="InterPro"/>
</dbReference>
<dbReference type="AlphaFoldDB" id="L0G4S0"/>
<feature type="domain" description="Amidohydrolase-related" evidence="1">
    <location>
        <begin position="285"/>
        <end position="408"/>
    </location>
</feature>
<evidence type="ECO:0000313" key="2">
    <source>
        <dbReference type="EMBL" id="AGA79830.1"/>
    </source>
</evidence>
<dbReference type="InterPro" id="IPR032466">
    <property type="entry name" value="Metal_Hydrolase"/>
</dbReference>
<dbReference type="OrthoDB" id="9802793at2"/>
<accession>L0G4S0</accession>
<dbReference type="EMBL" id="CP003346">
    <property type="protein sequence ID" value="AGA79830.1"/>
    <property type="molecule type" value="Genomic_DNA"/>
</dbReference>
<dbReference type="Gene3D" id="3.20.20.140">
    <property type="entry name" value="Metal-dependent hydrolases"/>
    <property type="match status" value="1"/>
</dbReference>
<dbReference type="SUPFAM" id="SSF51338">
    <property type="entry name" value="Composite domain of metallo-dependent hydrolases"/>
    <property type="match status" value="1"/>
</dbReference>
<organism evidence="2 3">
    <name type="scientific">Echinicola vietnamensis (strain DSM 17526 / LMG 23754 / KMM 6221)</name>
    <dbReference type="NCBI Taxonomy" id="926556"/>
    <lineage>
        <taxon>Bacteria</taxon>
        <taxon>Pseudomonadati</taxon>
        <taxon>Bacteroidota</taxon>
        <taxon>Cytophagia</taxon>
        <taxon>Cytophagales</taxon>
        <taxon>Cyclobacteriaceae</taxon>
        <taxon>Echinicola</taxon>
    </lineage>
</organism>
<reference evidence="3" key="1">
    <citation type="submission" date="2012-02" db="EMBL/GenBank/DDBJ databases">
        <title>The complete genome of Echinicola vietnamensis DSM 17526.</title>
        <authorList>
            <person name="Lucas S."/>
            <person name="Copeland A."/>
            <person name="Lapidus A."/>
            <person name="Glavina del Rio T."/>
            <person name="Dalin E."/>
            <person name="Tice H."/>
            <person name="Bruce D."/>
            <person name="Goodwin L."/>
            <person name="Pitluck S."/>
            <person name="Peters L."/>
            <person name="Ovchinnikova G."/>
            <person name="Teshima H."/>
            <person name="Kyrpides N."/>
            <person name="Mavromatis K."/>
            <person name="Ivanova N."/>
            <person name="Brettin T."/>
            <person name="Detter J.C."/>
            <person name="Han C."/>
            <person name="Larimer F."/>
            <person name="Land M."/>
            <person name="Hauser L."/>
            <person name="Markowitz V."/>
            <person name="Cheng J.-F."/>
            <person name="Hugenholtz P."/>
            <person name="Woyke T."/>
            <person name="Wu D."/>
            <person name="Brambilla E."/>
            <person name="Klenk H.-P."/>
            <person name="Eisen J.A."/>
        </authorList>
    </citation>
    <scope>NUCLEOTIDE SEQUENCE [LARGE SCALE GENOMIC DNA]</scope>
    <source>
        <strain evidence="3">DSM 17526 / LMG 23754 / KMM 6221</strain>
    </source>
</reference>
<dbReference type="InterPro" id="IPR051781">
    <property type="entry name" value="Metallo-dep_Hydrolase"/>
</dbReference>
<dbReference type="PANTHER" id="PTHR43135:SF3">
    <property type="entry name" value="ALPHA-D-RIBOSE 1-METHYLPHOSPHONATE 5-TRIPHOSPHATE DIPHOSPHATASE"/>
    <property type="match status" value="1"/>
</dbReference>
<sequence>MKKFNLTIYFLLLLLFPVCSYGQIEGEVLKPQNGKFLLKGGTVVTVTNGIMENTSVLLEDGKIKAIGTGIDAGDATVIDCTDHYVYPGMIDSGTRLGLVEVGSLAETQDYAEIGNVTPNMQALTAINPNSVAIPVTRVSGVTTALSVPSGGLFPGTAALINLNGYTPDQMYTGFKGIPMNFPTSARRGRWDRRSDEEIEKDAREALKNINEIWERATTYMKLEDADASLTYYPEMEQLAKAVRGDLPLLIEVNKAEDILKALEWIKEKEVKKAVLTGVSEGFRVAEKIADAGIAVITGPVLALPSRSSDRYDAAYSNPGKMHKAGVKVAIRTSDTENVRNLPFNAGFAAAYGMGKEEALKAITIVPAEIFGVDDHLGSIEEGKSATVFVADGDPFETKTQIKHVFIDGYKIPMTSRHIRLYQEFLERNPGLEK</sequence>
<evidence type="ECO:0000259" key="1">
    <source>
        <dbReference type="Pfam" id="PF01979"/>
    </source>
</evidence>
<proteinExistence type="predicted"/>
<dbReference type="PATRIC" id="fig|926556.3.peg.3805"/>
<name>L0G4S0_ECHVK</name>